<dbReference type="PANTHER" id="PTHR39639">
    <property type="entry name" value="CHROMOSOME 16, WHOLE GENOME SHOTGUN SEQUENCE"/>
    <property type="match status" value="1"/>
</dbReference>
<evidence type="ECO:0000259" key="2">
    <source>
        <dbReference type="Pfam" id="PF03235"/>
    </source>
</evidence>
<dbReference type="Pfam" id="PF03235">
    <property type="entry name" value="GmrSD_N"/>
    <property type="match status" value="1"/>
</dbReference>
<proteinExistence type="predicted"/>
<feature type="compositionally biased region" description="Polar residues" evidence="1">
    <location>
        <begin position="427"/>
        <end position="439"/>
    </location>
</feature>
<organism evidence="3 4">
    <name type="scientific">Westerdykella ornata</name>
    <dbReference type="NCBI Taxonomy" id="318751"/>
    <lineage>
        <taxon>Eukaryota</taxon>
        <taxon>Fungi</taxon>
        <taxon>Dikarya</taxon>
        <taxon>Ascomycota</taxon>
        <taxon>Pezizomycotina</taxon>
        <taxon>Dothideomycetes</taxon>
        <taxon>Pleosporomycetidae</taxon>
        <taxon>Pleosporales</taxon>
        <taxon>Sporormiaceae</taxon>
        <taxon>Westerdykella</taxon>
    </lineage>
</organism>
<feature type="compositionally biased region" description="Acidic residues" evidence="1">
    <location>
        <begin position="20"/>
        <end position="34"/>
    </location>
</feature>
<dbReference type="AlphaFoldDB" id="A0A6A6JA69"/>
<sequence>MPGVPMEPTLTPQTPIVKDELDELDEVSSDDDVADSYKPRPQLSQPAVLMRSLAYLVKGLEDGIIDVDPDYQREVVWTADRMTGLVNSLMENYYIPPIILNKKTLTSRDGKTSHSMVCVDGKQRLSSVRAFIKGMIPCHDYRGEKWWFCNTSNRPRKVLSETAQRQFLSKEFVSFEFKDLSRGQEEDLFARVQMGLQLSAAEKIRAASGPWQELAKTFVEDFPDIFSLLKDCSRAKDFQMALSCFSQILEVEHPAAASGVPSLKSKINNIQKLVENKNALDDGTRSHLAAVFRKFNELINLDPEVFRNVERKLKGVQTFAPIEMVAIAVLISMYSDERNDRLLIGDIKYLRNLLRENFTDLRMNDSIWRFIWDYIDDLELHRGAVDGTTVAPRESRSAPKESRAALKESRAAPKASKPAKSTPSTAQSTQIGPQTSTSKRPSDGALLSEQRKKVRNAAGPKSVVVKSEPEDSAIIPVLPPFPFADTTAAQDTESPESLVHNGNHGGYGASRRQLGQPPSVPSGNGGTSTRDRWPTTRFYPSQDVATQLQNHAMHTAALTAGLPTSPSARLLSLVTQPPPAPMMLPYHSSTAPQHSFRPALQHRKQDKHKQPEFQPPVAEFPRRQSSVTVPQDDGTVDLTSDTELERQDLLSSFRSRATNERATTQVRTRQPQQQAVQRQKGFPNDPSRRSVVID</sequence>
<dbReference type="PANTHER" id="PTHR39639:SF1">
    <property type="entry name" value="DUF262 DOMAIN-CONTAINING PROTEIN"/>
    <property type="match status" value="1"/>
</dbReference>
<dbReference type="Proteomes" id="UP000800097">
    <property type="component" value="Unassembled WGS sequence"/>
</dbReference>
<dbReference type="InterPro" id="IPR004919">
    <property type="entry name" value="GmrSD_N"/>
</dbReference>
<feature type="compositionally biased region" description="Basic and acidic residues" evidence="1">
    <location>
        <begin position="393"/>
        <end position="411"/>
    </location>
</feature>
<feature type="region of interest" description="Disordered" evidence="1">
    <location>
        <begin position="572"/>
        <end position="694"/>
    </location>
</feature>
<feature type="domain" description="GmrSD restriction endonucleases N-terminal" evidence="2">
    <location>
        <begin position="66"/>
        <end position="182"/>
    </location>
</feature>
<feature type="region of interest" description="Disordered" evidence="1">
    <location>
        <begin position="485"/>
        <end position="535"/>
    </location>
</feature>
<name>A0A6A6JA69_WESOR</name>
<evidence type="ECO:0000313" key="3">
    <source>
        <dbReference type="EMBL" id="KAF2273292.1"/>
    </source>
</evidence>
<gene>
    <name evidence="3" type="ORF">EI97DRAFT_503573</name>
</gene>
<evidence type="ECO:0000313" key="4">
    <source>
        <dbReference type="Proteomes" id="UP000800097"/>
    </source>
</evidence>
<keyword evidence="4" id="KW-1185">Reference proteome</keyword>
<dbReference type="OrthoDB" id="5419821at2759"/>
<accession>A0A6A6JA69</accession>
<dbReference type="EMBL" id="ML986511">
    <property type="protein sequence ID" value="KAF2273292.1"/>
    <property type="molecule type" value="Genomic_DNA"/>
</dbReference>
<feature type="region of interest" description="Disordered" evidence="1">
    <location>
        <begin position="1"/>
        <end position="40"/>
    </location>
</feature>
<evidence type="ECO:0000256" key="1">
    <source>
        <dbReference type="SAM" id="MobiDB-lite"/>
    </source>
</evidence>
<dbReference type="GeneID" id="54555966"/>
<feature type="compositionally biased region" description="Low complexity" evidence="1">
    <location>
        <begin position="661"/>
        <end position="679"/>
    </location>
</feature>
<reference evidence="3" key="1">
    <citation type="journal article" date="2020" name="Stud. Mycol.">
        <title>101 Dothideomycetes genomes: a test case for predicting lifestyles and emergence of pathogens.</title>
        <authorList>
            <person name="Haridas S."/>
            <person name="Albert R."/>
            <person name="Binder M."/>
            <person name="Bloem J."/>
            <person name="Labutti K."/>
            <person name="Salamov A."/>
            <person name="Andreopoulos B."/>
            <person name="Baker S."/>
            <person name="Barry K."/>
            <person name="Bills G."/>
            <person name="Bluhm B."/>
            <person name="Cannon C."/>
            <person name="Castanera R."/>
            <person name="Culley D."/>
            <person name="Daum C."/>
            <person name="Ezra D."/>
            <person name="Gonzalez J."/>
            <person name="Henrissat B."/>
            <person name="Kuo A."/>
            <person name="Liang C."/>
            <person name="Lipzen A."/>
            <person name="Lutzoni F."/>
            <person name="Magnuson J."/>
            <person name="Mondo S."/>
            <person name="Nolan M."/>
            <person name="Ohm R."/>
            <person name="Pangilinan J."/>
            <person name="Park H.-J."/>
            <person name="Ramirez L."/>
            <person name="Alfaro M."/>
            <person name="Sun H."/>
            <person name="Tritt A."/>
            <person name="Yoshinaga Y."/>
            <person name="Zwiers L.-H."/>
            <person name="Turgeon B."/>
            <person name="Goodwin S."/>
            <person name="Spatafora J."/>
            <person name="Crous P."/>
            <person name="Grigoriev I."/>
        </authorList>
    </citation>
    <scope>NUCLEOTIDE SEQUENCE</scope>
    <source>
        <strain evidence="3">CBS 379.55</strain>
    </source>
</reference>
<protein>
    <recommendedName>
        <fullName evidence="2">GmrSD restriction endonucleases N-terminal domain-containing protein</fullName>
    </recommendedName>
</protein>
<dbReference type="RefSeq" id="XP_033650831.1">
    <property type="nucleotide sequence ID" value="XM_033802791.1"/>
</dbReference>
<feature type="region of interest" description="Disordered" evidence="1">
    <location>
        <begin position="388"/>
        <end position="467"/>
    </location>
</feature>
<feature type="compositionally biased region" description="Low complexity" evidence="1">
    <location>
        <begin position="412"/>
        <end position="426"/>
    </location>
</feature>